<dbReference type="GO" id="GO:0006412">
    <property type="term" value="P:translation"/>
    <property type="evidence" value="ECO:0007669"/>
    <property type="project" value="InterPro"/>
</dbReference>
<evidence type="ECO:0008006" key="6">
    <source>
        <dbReference type="Google" id="ProtNLM"/>
    </source>
</evidence>
<evidence type="ECO:0000256" key="2">
    <source>
        <dbReference type="ARBA" id="ARBA00022980"/>
    </source>
</evidence>
<dbReference type="GO" id="GO:0003735">
    <property type="term" value="F:structural constituent of ribosome"/>
    <property type="evidence" value="ECO:0007669"/>
    <property type="project" value="InterPro"/>
</dbReference>
<organism evidence="4 5">
    <name type="scientific">Exophiala xenobiotica</name>
    <dbReference type="NCBI Taxonomy" id="348802"/>
    <lineage>
        <taxon>Eukaryota</taxon>
        <taxon>Fungi</taxon>
        <taxon>Dikarya</taxon>
        <taxon>Ascomycota</taxon>
        <taxon>Pezizomycotina</taxon>
        <taxon>Eurotiomycetes</taxon>
        <taxon>Chaetothyriomycetidae</taxon>
        <taxon>Chaetothyriales</taxon>
        <taxon>Herpotrichiellaceae</taxon>
        <taxon>Exophiala</taxon>
    </lineage>
</organism>
<proteinExistence type="inferred from homology"/>
<sequence length="303" mass="33280">MPVSAMNTSATTFFRACRAPSSCSFVQRCPSTTKSFRASNLRPRYTSVPHCSAFSSIRRLNQAQPVDDIPSPASESIVNANKADESSNLTQSVLVRSETKAKEVFFSPIEVPLDAEIDPEEAGRRKSEEARAAADAAFLASSLQLTGRVSRVGTMRKTVRVSRTVQVWDEYLRKNYKREACDLVHDPKDILNEGDVITYGPFPPSLLEAREQRGQTGGKSRVKYVLRDVLTPFGTPVEQRTSRVVGSPEGRWEGGPGQVQKVAVRSRGKAKPKVQVPLFKKDGAMSGRQAGLGVIRQARREAA</sequence>
<protein>
    <recommendedName>
        <fullName evidence="6">Nucleic acid-binding protein</fullName>
    </recommendedName>
</protein>
<dbReference type="Gene3D" id="2.40.50.140">
    <property type="entry name" value="Nucleic acid-binding proteins"/>
    <property type="match status" value="1"/>
</dbReference>
<name>A0A0D2DGD3_9EURO</name>
<dbReference type="SUPFAM" id="SSF50249">
    <property type="entry name" value="Nucleic acid-binding proteins"/>
    <property type="match status" value="1"/>
</dbReference>
<dbReference type="InterPro" id="IPR012340">
    <property type="entry name" value="NA-bd_OB-fold"/>
</dbReference>
<dbReference type="Pfam" id="PF00366">
    <property type="entry name" value="Ribosomal_S17"/>
    <property type="match status" value="1"/>
</dbReference>
<dbReference type="RefSeq" id="XP_013321956.1">
    <property type="nucleotide sequence ID" value="XM_013466502.1"/>
</dbReference>
<dbReference type="GO" id="GO:1990904">
    <property type="term" value="C:ribonucleoprotein complex"/>
    <property type="evidence" value="ECO:0007669"/>
    <property type="project" value="UniProtKB-KW"/>
</dbReference>
<dbReference type="AlphaFoldDB" id="A0A0D2DGD3"/>
<dbReference type="OrthoDB" id="4117078at2759"/>
<dbReference type="InterPro" id="IPR000266">
    <property type="entry name" value="Ribosomal_uS17"/>
</dbReference>
<comment type="similarity">
    <text evidence="1">Belongs to the universal ribosomal protein uS17 family.</text>
</comment>
<dbReference type="Proteomes" id="UP000054342">
    <property type="component" value="Unassembled WGS sequence"/>
</dbReference>
<dbReference type="STRING" id="348802.A0A0D2DGD3"/>
<evidence type="ECO:0000256" key="3">
    <source>
        <dbReference type="ARBA" id="ARBA00023274"/>
    </source>
</evidence>
<dbReference type="EMBL" id="KN847317">
    <property type="protein sequence ID" value="KIW61372.1"/>
    <property type="molecule type" value="Genomic_DNA"/>
</dbReference>
<dbReference type="HOGENOM" id="CLU_079097_0_0_1"/>
<evidence type="ECO:0000313" key="4">
    <source>
        <dbReference type="EMBL" id="KIW61372.1"/>
    </source>
</evidence>
<reference evidence="4 5" key="1">
    <citation type="submission" date="2015-01" db="EMBL/GenBank/DDBJ databases">
        <title>The Genome Sequence of Exophiala xenobiotica CBS118157.</title>
        <authorList>
            <consortium name="The Broad Institute Genomics Platform"/>
            <person name="Cuomo C."/>
            <person name="de Hoog S."/>
            <person name="Gorbushina A."/>
            <person name="Stielow B."/>
            <person name="Teixiera M."/>
            <person name="Abouelleil A."/>
            <person name="Chapman S.B."/>
            <person name="Priest M."/>
            <person name="Young S.K."/>
            <person name="Wortman J."/>
            <person name="Nusbaum C."/>
            <person name="Birren B."/>
        </authorList>
    </citation>
    <scope>NUCLEOTIDE SEQUENCE [LARGE SCALE GENOMIC DNA]</scope>
    <source>
        <strain evidence="4 5">CBS 118157</strain>
    </source>
</reference>
<evidence type="ECO:0000313" key="5">
    <source>
        <dbReference type="Proteomes" id="UP000054342"/>
    </source>
</evidence>
<dbReference type="GeneID" id="25323410"/>
<keyword evidence="3" id="KW-0687">Ribonucleoprotein</keyword>
<evidence type="ECO:0000256" key="1">
    <source>
        <dbReference type="ARBA" id="ARBA00010254"/>
    </source>
</evidence>
<accession>A0A0D2DGD3</accession>
<keyword evidence="5" id="KW-1185">Reference proteome</keyword>
<dbReference type="GO" id="GO:0005840">
    <property type="term" value="C:ribosome"/>
    <property type="evidence" value="ECO:0007669"/>
    <property type="project" value="UniProtKB-KW"/>
</dbReference>
<gene>
    <name evidence="4" type="ORF">PV05_01502</name>
</gene>
<keyword evidence="2" id="KW-0689">Ribosomal protein</keyword>